<evidence type="ECO:0000313" key="3">
    <source>
        <dbReference type="EMBL" id="KAK9706940.1"/>
    </source>
</evidence>
<evidence type="ECO:0000313" key="4">
    <source>
        <dbReference type="Proteomes" id="UP001443914"/>
    </source>
</evidence>
<sequence length="153" mass="17716">MAQVRKAEGQVQLKTHADKFFNVWTRNTNLVHELCPDKFAKVELHEGSSWHSVGAVKTWHYMAYGKKEFVKTKVAEINEKNRSVCYDYLDGQILRNYYSDFKSKIEFIANGEGCFVKWSFEYEKKTEDAPNADIYIDFLLGVAKDMDAHLCSA</sequence>
<comment type="similarity">
    <text evidence="1">Belongs to the MLP family.</text>
</comment>
<dbReference type="PANTHER" id="PTHR31338">
    <property type="entry name" value="POLYKETIDE CYCLASE/DEHYDRASE AND LIPID TRANSPORT SUPERFAMILY PROTEIN"/>
    <property type="match status" value="1"/>
</dbReference>
<dbReference type="GO" id="GO:0006952">
    <property type="term" value="P:defense response"/>
    <property type="evidence" value="ECO:0007669"/>
    <property type="project" value="InterPro"/>
</dbReference>
<comment type="caution">
    <text evidence="3">The sequence shown here is derived from an EMBL/GenBank/DDBJ whole genome shotgun (WGS) entry which is preliminary data.</text>
</comment>
<dbReference type="CDD" id="cd07816">
    <property type="entry name" value="Bet_v1-like"/>
    <property type="match status" value="1"/>
</dbReference>
<dbReference type="Pfam" id="PF00407">
    <property type="entry name" value="Bet_v_1"/>
    <property type="match status" value="1"/>
</dbReference>
<dbReference type="SUPFAM" id="SSF55961">
    <property type="entry name" value="Bet v1-like"/>
    <property type="match status" value="1"/>
</dbReference>
<organism evidence="3 4">
    <name type="scientific">Saponaria officinalis</name>
    <name type="common">Common soapwort</name>
    <name type="synonym">Lychnis saponaria</name>
    <dbReference type="NCBI Taxonomy" id="3572"/>
    <lineage>
        <taxon>Eukaryota</taxon>
        <taxon>Viridiplantae</taxon>
        <taxon>Streptophyta</taxon>
        <taxon>Embryophyta</taxon>
        <taxon>Tracheophyta</taxon>
        <taxon>Spermatophyta</taxon>
        <taxon>Magnoliopsida</taxon>
        <taxon>eudicotyledons</taxon>
        <taxon>Gunneridae</taxon>
        <taxon>Pentapetalae</taxon>
        <taxon>Caryophyllales</taxon>
        <taxon>Caryophyllaceae</taxon>
        <taxon>Caryophylleae</taxon>
        <taxon>Saponaria</taxon>
    </lineage>
</organism>
<protein>
    <recommendedName>
        <fullName evidence="2">Bet v I/Major latex protein domain-containing protein</fullName>
    </recommendedName>
</protein>
<dbReference type="EMBL" id="JBDFQZ010000007">
    <property type="protein sequence ID" value="KAK9706940.1"/>
    <property type="molecule type" value="Genomic_DNA"/>
</dbReference>
<evidence type="ECO:0000256" key="1">
    <source>
        <dbReference type="ARBA" id="ARBA00038242"/>
    </source>
</evidence>
<dbReference type="SMART" id="SM01037">
    <property type="entry name" value="Bet_v_1"/>
    <property type="match status" value="1"/>
</dbReference>
<dbReference type="InterPro" id="IPR023393">
    <property type="entry name" value="START-like_dom_sf"/>
</dbReference>
<dbReference type="PANTHER" id="PTHR31338:SF16">
    <property type="entry name" value="POLYKETIDE CYCLASE_DEHYDRASE AND LIPID TRANSPORT SUPERFAMILY PROTEIN"/>
    <property type="match status" value="1"/>
</dbReference>
<dbReference type="Gene3D" id="3.30.530.20">
    <property type="match status" value="1"/>
</dbReference>
<proteinExistence type="inferred from homology"/>
<keyword evidence="4" id="KW-1185">Reference proteome</keyword>
<accession>A0AAW1JT26</accession>
<gene>
    <name evidence="3" type="ORF">RND81_07G162400</name>
</gene>
<reference evidence="3" key="1">
    <citation type="submission" date="2024-03" db="EMBL/GenBank/DDBJ databases">
        <title>WGS assembly of Saponaria officinalis var. Norfolk2.</title>
        <authorList>
            <person name="Jenkins J."/>
            <person name="Shu S."/>
            <person name="Grimwood J."/>
            <person name="Barry K."/>
            <person name="Goodstein D."/>
            <person name="Schmutz J."/>
            <person name="Leebens-Mack J."/>
            <person name="Osbourn A."/>
        </authorList>
    </citation>
    <scope>NUCLEOTIDE SEQUENCE [LARGE SCALE GENOMIC DNA]</scope>
    <source>
        <strain evidence="3">JIC</strain>
    </source>
</reference>
<dbReference type="InterPro" id="IPR052006">
    <property type="entry name" value="MLP-like"/>
</dbReference>
<name>A0AAW1JT26_SAPOF</name>
<evidence type="ECO:0000259" key="2">
    <source>
        <dbReference type="SMART" id="SM01037"/>
    </source>
</evidence>
<dbReference type="AlphaFoldDB" id="A0AAW1JT26"/>
<feature type="domain" description="Bet v I/Major latex protein" evidence="2">
    <location>
        <begin position="2"/>
        <end position="153"/>
    </location>
</feature>
<dbReference type="Proteomes" id="UP001443914">
    <property type="component" value="Unassembled WGS sequence"/>
</dbReference>
<dbReference type="InterPro" id="IPR000916">
    <property type="entry name" value="Bet_v_I/MLP"/>
</dbReference>